<dbReference type="GO" id="GO:0046872">
    <property type="term" value="F:metal ion binding"/>
    <property type="evidence" value="ECO:0007669"/>
    <property type="project" value="UniProtKB-KW"/>
</dbReference>
<evidence type="ECO:0000256" key="3">
    <source>
        <dbReference type="ARBA" id="ARBA00022723"/>
    </source>
</evidence>
<evidence type="ECO:0000256" key="4">
    <source>
        <dbReference type="ARBA" id="ARBA00023004"/>
    </source>
</evidence>
<accession>A0A098LDE2</accession>
<dbReference type="InterPro" id="IPR009050">
    <property type="entry name" value="Globin-like_sf"/>
</dbReference>
<dbReference type="Pfam" id="PF01152">
    <property type="entry name" value="Bac_globin"/>
    <property type="match status" value="1"/>
</dbReference>
<dbReference type="AlphaFoldDB" id="A0A098LDE2"/>
<keyword evidence="3 5" id="KW-0479">Metal-binding</keyword>
<dbReference type="Proteomes" id="UP000030185">
    <property type="component" value="Unassembled WGS sequence"/>
</dbReference>
<keyword evidence="1" id="KW-0813">Transport</keyword>
<keyword evidence="7" id="KW-1185">Reference proteome</keyword>
<keyword evidence="2 5" id="KW-0349">Heme</keyword>
<evidence type="ECO:0000256" key="2">
    <source>
        <dbReference type="ARBA" id="ARBA00022617"/>
    </source>
</evidence>
<evidence type="ECO:0000313" key="7">
    <source>
        <dbReference type="Proteomes" id="UP000030185"/>
    </source>
</evidence>
<evidence type="ECO:0000256" key="5">
    <source>
        <dbReference type="PIRSR" id="PIRSR601486-1"/>
    </source>
</evidence>
<dbReference type="GO" id="GO:0019825">
    <property type="term" value="F:oxygen binding"/>
    <property type="evidence" value="ECO:0007669"/>
    <property type="project" value="InterPro"/>
</dbReference>
<reference evidence="6 7" key="1">
    <citation type="submission" date="2014-09" db="EMBL/GenBank/DDBJ databases">
        <title>Sporocytophaga myxococcoides PG-01 genome sequencing.</title>
        <authorList>
            <person name="Liu L."/>
            <person name="Gao P.J."/>
            <person name="Chen G.J."/>
            <person name="Wang L.S."/>
        </authorList>
    </citation>
    <scope>NUCLEOTIDE SEQUENCE [LARGE SCALE GENOMIC DNA]</scope>
    <source>
        <strain evidence="6 7">PG-01</strain>
    </source>
</reference>
<name>A0A098LDE2_9BACT</name>
<organism evidence="6 7">
    <name type="scientific">Sporocytophaga myxococcoides</name>
    <dbReference type="NCBI Taxonomy" id="153721"/>
    <lineage>
        <taxon>Bacteria</taxon>
        <taxon>Pseudomonadati</taxon>
        <taxon>Bacteroidota</taxon>
        <taxon>Cytophagia</taxon>
        <taxon>Cytophagales</taxon>
        <taxon>Cytophagaceae</taxon>
        <taxon>Sporocytophaga</taxon>
    </lineage>
</organism>
<gene>
    <name evidence="6" type="ORF">MYP_2173</name>
</gene>
<dbReference type="EMBL" id="BBLT01000004">
    <property type="protein sequence ID" value="GAL84945.1"/>
    <property type="molecule type" value="Genomic_DNA"/>
</dbReference>
<comment type="caution">
    <text evidence="6">The sequence shown here is derived from an EMBL/GenBank/DDBJ whole genome shotgun (WGS) entry which is preliminary data.</text>
</comment>
<protein>
    <submittedName>
        <fullName evidence="6">Uncharacterized protein</fullName>
    </submittedName>
</protein>
<dbReference type="InterPro" id="IPR001486">
    <property type="entry name" value="Hemoglobin_trunc"/>
</dbReference>
<proteinExistence type="predicted"/>
<dbReference type="RefSeq" id="WP_045462768.1">
    <property type="nucleotide sequence ID" value="NZ_BBLT01000004.1"/>
</dbReference>
<sequence length="119" mass="13958">MNDISNKNDIKTLVDRFYEKVNSDELLSPIFNGHAEVDWPEHLPTMYDFWNSLLFGSMEYKGQPFPKHMTLPVTKEHFERWIQLFTATLEENFEGPKADEALSRAMNIARVFMTKMALL</sequence>
<keyword evidence="4 5" id="KW-0408">Iron</keyword>
<dbReference type="OrthoDB" id="25954at2"/>
<dbReference type="CDD" id="cd08916">
    <property type="entry name" value="TrHb3_P"/>
    <property type="match status" value="1"/>
</dbReference>
<dbReference type="eggNOG" id="COG2346">
    <property type="taxonomic scope" value="Bacteria"/>
</dbReference>
<feature type="binding site" description="distal binding residue" evidence="5">
    <location>
        <position position="42"/>
    </location>
    <ligand>
        <name>heme</name>
        <dbReference type="ChEBI" id="CHEBI:30413"/>
    </ligand>
    <ligandPart>
        <name>Fe</name>
        <dbReference type="ChEBI" id="CHEBI:18248"/>
    </ligandPart>
</feature>
<evidence type="ECO:0000256" key="1">
    <source>
        <dbReference type="ARBA" id="ARBA00022448"/>
    </source>
</evidence>
<dbReference type="Gene3D" id="1.10.490.10">
    <property type="entry name" value="Globins"/>
    <property type="match status" value="1"/>
</dbReference>
<dbReference type="STRING" id="153721.MYP_2173"/>
<dbReference type="GO" id="GO:0020037">
    <property type="term" value="F:heme binding"/>
    <property type="evidence" value="ECO:0007669"/>
    <property type="project" value="InterPro"/>
</dbReference>
<dbReference type="SUPFAM" id="SSF46458">
    <property type="entry name" value="Globin-like"/>
    <property type="match status" value="1"/>
</dbReference>
<evidence type="ECO:0000313" key="6">
    <source>
        <dbReference type="EMBL" id="GAL84945.1"/>
    </source>
</evidence>
<dbReference type="InterPro" id="IPR012292">
    <property type="entry name" value="Globin/Proto"/>
</dbReference>